<organism evidence="2 3">
    <name type="scientific">Triparma laevis f. inornata</name>
    <dbReference type="NCBI Taxonomy" id="1714386"/>
    <lineage>
        <taxon>Eukaryota</taxon>
        <taxon>Sar</taxon>
        <taxon>Stramenopiles</taxon>
        <taxon>Ochrophyta</taxon>
        <taxon>Bolidophyceae</taxon>
        <taxon>Parmales</taxon>
        <taxon>Triparmaceae</taxon>
        <taxon>Triparma</taxon>
    </lineage>
</organism>
<comment type="caution">
    <text evidence="2">The sequence shown here is derived from an EMBL/GenBank/DDBJ whole genome shotgun (WGS) entry which is preliminary data.</text>
</comment>
<evidence type="ECO:0000313" key="3">
    <source>
        <dbReference type="Proteomes" id="UP001162640"/>
    </source>
</evidence>
<gene>
    <name evidence="2" type="ORF">TL16_g00079</name>
</gene>
<evidence type="ECO:0000256" key="1">
    <source>
        <dbReference type="SAM" id="MobiDB-lite"/>
    </source>
</evidence>
<dbReference type="AlphaFoldDB" id="A0A9W7DQY2"/>
<feature type="region of interest" description="Disordered" evidence="1">
    <location>
        <begin position="48"/>
        <end position="67"/>
    </location>
</feature>
<dbReference type="EMBL" id="BLQM01000002">
    <property type="protein sequence ID" value="GMH47518.1"/>
    <property type="molecule type" value="Genomic_DNA"/>
</dbReference>
<dbReference type="Proteomes" id="UP001162640">
    <property type="component" value="Unassembled WGS sequence"/>
</dbReference>
<accession>A0A9W7DQY2</accession>
<evidence type="ECO:0000313" key="2">
    <source>
        <dbReference type="EMBL" id="GMH47518.1"/>
    </source>
</evidence>
<sequence length="67" mass="7771">MYKNDSRRFKHDNIMWGFWGEDWSLEVRWNGDYVGGWIGGTLWGGEMSRSGLAKRDSEPPKRGSYVG</sequence>
<reference evidence="3" key="1">
    <citation type="journal article" date="2023" name="Commun. Biol.">
        <title>Genome analysis of Parmales, the sister group of diatoms, reveals the evolutionary specialization of diatoms from phago-mixotrophs to photoautotrophs.</title>
        <authorList>
            <person name="Ban H."/>
            <person name="Sato S."/>
            <person name="Yoshikawa S."/>
            <person name="Yamada K."/>
            <person name="Nakamura Y."/>
            <person name="Ichinomiya M."/>
            <person name="Sato N."/>
            <person name="Blanc-Mathieu R."/>
            <person name="Endo H."/>
            <person name="Kuwata A."/>
            <person name="Ogata H."/>
        </authorList>
    </citation>
    <scope>NUCLEOTIDE SEQUENCE [LARGE SCALE GENOMIC DNA]</scope>
</reference>
<proteinExistence type="predicted"/>
<protein>
    <submittedName>
        <fullName evidence="2">Uncharacterized protein</fullName>
    </submittedName>
</protein>
<name>A0A9W7DQY2_9STRA</name>